<proteinExistence type="predicted"/>
<reference evidence="3 4" key="1">
    <citation type="journal article" date="2017" name="Syst. Appl. Microbiol.">
        <title>Soybeans inoculated with root zone soils of Canadian native legumes harbour diverse and novel Bradyrhizobium spp. that possess agricultural potential.</title>
        <authorList>
            <person name="Bromfield E.S.P."/>
            <person name="Cloutier S."/>
            <person name="Tambong J.T."/>
            <person name="Tran Thi T.V."/>
        </authorList>
    </citation>
    <scope>NUCLEOTIDE SEQUENCE [LARGE SCALE GENOMIC DNA]</scope>
    <source>
        <strain evidence="3 4">323S2</strain>
    </source>
</reference>
<accession>A0A7Z0TJI6</accession>
<feature type="compositionally biased region" description="Basic and acidic residues" evidence="1">
    <location>
        <begin position="168"/>
        <end position="180"/>
    </location>
</feature>
<reference evidence="3 4" key="3">
    <citation type="journal article" date="2022" name="Int. J. Syst. Evol. Microbiol.">
        <title>Strains of Bradyrhizobium barranii sp. nov. associated with legumes native to Canada are symbionts of soybeans and belong to different subspecies (subsp. barranii subsp. nov. and subsp. apii subsp. nov.) and symbiovars (sv. glycinearum and sv. septentrionale).</title>
        <authorList>
            <person name="Bromfield E.S.P."/>
            <person name="Cloutier S."/>
            <person name="Wasai-Hara S."/>
            <person name="Minamisawa K."/>
        </authorList>
    </citation>
    <scope>NUCLEOTIDE SEQUENCE [LARGE SCALE GENOMIC DNA]</scope>
    <source>
        <strain evidence="3 4">323S2</strain>
    </source>
</reference>
<gene>
    <name evidence="3" type="ORF">G6321_00011900</name>
    <name evidence="2" type="ORF">G6321_06350</name>
</gene>
<feature type="compositionally biased region" description="Basic and acidic residues" evidence="1">
    <location>
        <begin position="142"/>
        <end position="153"/>
    </location>
</feature>
<reference evidence="2" key="2">
    <citation type="submission" date="2020-06" db="EMBL/GenBank/DDBJ databases">
        <title>Whole Genome Sequence of Bradyrhizobium sp. Strain 323S2.</title>
        <authorList>
            <person name="Bromfield E.S.P."/>
        </authorList>
    </citation>
    <scope>NUCLEOTIDE SEQUENCE [LARGE SCALE GENOMIC DNA]</scope>
    <source>
        <strain evidence="2">323S2</strain>
    </source>
</reference>
<evidence type="ECO:0000313" key="4">
    <source>
        <dbReference type="Proteomes" id="UP000564836"/>
    </source>
</evidence>
<feature type="region of interest" description="Disordered" evidence="1">
    <location>
        <begin position="102"/>
        <end position="180"/>
    </location>
</feature>
<name>A0A7Z0TJI6_9BRAD</name>
<evidence type="ECO:0000313" key="2">
    <source>
        <dbReference type="EMBL" id="NYY88083.1"/>
    </source>
</evidence>
<protein>
    <submittedName>
        <fullName evidence="3">Helix-turn-helix domain-containing protein</fullName>
    </submittedName>
</protein>
<dbReference type="Proteomes" id="UP000564836">
    <property type="component" value="Chromosome"/>
</dbReference>
<dbReference type="Pfam" id="PF13730">
    <property type="entry name" value="HTH_36"/>
    <property type="match status" value="1"/>
</dbReference>
<dbReference type="EMBL" id="JACBFH010000001">
    <property type="protein sequence ID" value="NYY88083.1"/>
    <property type="molecule type" value="Genomic_DNA"/>
</dbReference>
<evidence type="ECO:0000313" key="3">
    <source>
        <dbReference type="EMBL" id="UGX95794.1"/>
    </source>
</evidence>
<sequence length="320" mass="34849">MADTKTLNASRAAFMRRASAPDINALALKLAYLIAFKHMDTETGKTTLRSQETLARDLNVTVRTVQRLLDILIPLGLVIVPGHGPGRAATYWIDPDKATPVSPINTTPVSPIGGRKGDTRRPNTRHLTTKYTTPVSPPLKKNLQEDSPRKEDIYPAPGFASPDIGEDTTPKIENEKPCDDDNVTRFSDADLAAAFAEFWSACLLKVAPVKTRRAHRIAVVKRGVAPARLTAAMKRHAAIQRDAAERAMRAGKEPPYIKHPANWIIDGCYDDEIASTAPPTIDEHGNVIEPPASSPPSTWDEIEANALAKDAAHGGKWGHE</sequence>
<dbReference type="RefSeq" id="WP_166343873.1">
    <property type="nucleotide sequence ID" value="NZ_CP088280.1"/>
</dbReference>
<dbReference type="EMBL" id="CP088280">
    <property type="protein sequence ID" value="UGX95794.1"/>
    <property type="molecule type" value="Genomic_DNA"/>
</dbReference>
<evidence type="ECO:0000256" key="1">
    <source>
        <dbReference type="SAM" id="MobiDB-lite"/>
    </source>
</evidence>
<organism evidence="2">
    <name type="scientific">Bradyrhizobium barranii subsp. barranii</name>
    <dbReference type="NCBI Taxonomy" id="2823807"/>
    <lineage>
        <taxon>Bacteria</taxon>
        <taxon>Pseudomonadati</taxon>
        <taxon>Pseudomonadota</taxon>
        <taxon>Alphaproteobacteria</taxon>
        <taxon>Hyphomicrobiales</taxon>
        <taxon>Nitrobacteraceae</taxon>
        <taxon>Bradyrhizobium</taxon>
        <taxon>Bradyrhizobium barranii</taxon>
    </lineage>
</organism>
<dbReference type="AlphaFoldDB" id="A0A7Z0TJI6"/>